<accession>A0A515D7K5</accession>
<keyword evidence="2" id="KW-1185">Reference proteome</keyword>
<dbReference type="AlphaFoldDB" id="A0A515D7K5"/>
<gene>
    <name evidence="1" type="ORF">EUB48_03135</name>
</gene>
<sequence>MQVVIAETVSVVHRITCDRCGKAAERGEPGFHEMASIGFDAGYDSIFGDGSRVEVDLCEPCLRDTLGVWLRVTNRA</sequence>
<dbReference type="Proteomes" id="UP000316798">
    <property type="component" value="Chromosome"/>
</dbReference>
<dbReference type="KEGG" id="rhf:EUB48_03135"/>
<name>A0A515D7K5_9BURK</name>
<reference evidence="1 2" key="1">
    <citation type="submission" date="2019-01" db="EMBL/GenBank/DDBJ databases">
        <title>Genomic insights into a novel species Rhodoferax sp.</title>
        <authorList>
            <person name="Jin L."/>
        </authorList>
    </citation>
    <scope>NUCLEOTIDE SEQUENCE [LARGE SCALE GENOMIC DNA]</scope>
    <source>
        <strain evidence="1 2">CHu59-6-5</strain>
    </source>
</reference>
<dbReference type="OrthoDB" id="9103505at2"/>
<evidence type="ECO:0000313" key="1">
    <source>
        <dbReference type="EMBL" id="QDL36403.1"/>
    </source>
</evidence>
<protein>
    <submittedName>
        <fullName evidence="1">Uncharacterized protein</fullName>
    </submittedName>
</protein>
<proteinExistence type="predicted"/>
<dbReference type="EMBL" id="CP035503">
    <property type="protein sequence ID" value="QDL36403.1"/>
    <property type="molecule type" value="Genomic_DNA"/>
</dbReference>
<dbReference type="RefSeq" id="WP_142817574.1">
    <property type="nucleotide sequence ID" value="NZ_CP035503.1"/>
</dbReference>
<organism evidence="1 2">
    <name type="scientific">Rhodoferax sediminis</name>
    <dbReference type="NCBI Taxonomy" id="2509614"/>
    <lineage>
        <taxon>Bacteria</taxon>
        <taxon>Pseudomonadati</taxon>
        <taxon>Pseudomonadota</taxon>
        <taxon>Betaproteobacteria</taxon>
        <taxon>Burkholderiales</taxon>
        <taxon>Comamonadaceae</taxon>
        <taxon>Rhodoferax</taxon>
    </lineage>
</organism>
<evidence type="ECO:0000313" key="2">
    <source>
        <dbReference type="Proteomes" id="UP000316798"/>
    </source>
</evidence>